<dbReference type="Gene3D" id="3.90.1150.10">
    <property type="entry name" value="Aspartate Aminotransferase, domain 1"/>
    <property type="match status" value="1"/>
</dbReference>
<comment type="similarity">
    <text evidence="5">Belongs to the class-II pyridoxal-phosphate-dependent aminotransferase family. MalY/PatB cystathionine beta-lyase subfamily.</text>
</comment>
<evidence type="ECO:0000256" key="2">
    <source>
        <dbReference type="ARBA" id="ARBA00012224"/>
    </source>
</evidence>
<evidence type="ECO:0000259" key="6">
    <source>
        <dbReference type="Pfam" id="PF00155"/>
    </source>
</evidence>
<accession>A0A3B0U7U1</accession>
<dbReference type="InterPro" id="IPR015424">
    <property type="entry name" value="PyrdxlP-dep_Trfase"/>
</dbReference>
<dbReference type="NCBIfam" id="TIGR04350">
    <property type="entry name" value="C_S_lyase_PatB"/>
    <property type="match status" value="1"/>
</dbReference>
<dbReference type="PANTHER" id="PTHR43525:SF1">
    <property type="entry name" value="PROTEIN MALY"/>
    <property type="match status" value="1"/>
</dbReference>
<proteinExistence type="inferred from homology"/>
<dbReference type="InterPro" id="IPR015421">
    <property type="entry name" value="PyrdxlP-dep_Trfase_major"/>
</dbReference>
<name>A0A3B0U7U1_9ZZZZ</name>
<dbReference type="Pfam" id="PF00155">
    <property type="entry name" value="Aminotran_1_2"/>
    <property type="match status" value="1"/>
</dbReference>
<dbReference type="CDD" id="cd00609">
    <property type="entry name" value="AAT_like"/>
    <property type="match status" value="1"/>
</dbReference>
<reference evidence="7" key="1">
    <citation type="submission" date="2018-06" db="EMBL/GenBank/DDBJ databases">
        <authorList>
            <person name="Zhirakovskaya E."/>
        </authorList>
    </citation>
    <scope>NUCLEOTIDE SEQUENCE</scope>
</reference>
<evidence type="ECO:0000256" key="1">
    <source>
        <dbReference type="ARBA" id="ARBA00001933"/>
    </source>
</evidence>
<protein>
    <recommendedName>
        <fullName evidence="2">cysteine-S-conjugate beta-lyase</fullName>
        <ecNumber evidence="2">4.4.1.13</ecNumber>
    </recommendedName>
</protein>
<keyword evidence="3" id="KW-0663">Pyridoxal phosphate</keyword>
<keyword evidence="4 7" id="KW-0456">Lyase</keyword>
<dbReference type="InterPro" id="IPR051798">
    <property type="entry name" value="Class-II_PLP-Dep_Aminotrans"/>
</dbReference>
<evidence type="ECO:0000256" key="4">
    <source>
        <dbReference type="ARBA" id="ARBA00023239"/>
    </source>
</evidence>
<dbReference type="GO" id="GO:0030170">
    <property type="term" value="F:pyridoxal phosphate binding"/>
    <property type="evidence" value="ECO:0007669"/>
    <property type="project" value="InterPro"/>
</dbReference>
<dbReference type="InterPro" id="IPR027619">
    <property type="entry name" value="C-S_lyase_PatB-like"/>
</dbReference>
<comment type="cofactor">
    <cofactor evidence="1">
        <name>pyridoxal 5'-phosphate</name>
        <dbReference type="ChEBI" id="CHEBI:597326"/>
    </cofactor>
</comment>
<dbReference type="InterPro" id="IPR004839">
    <property type="entry name" value="Aminotransferase_I/II_large"/>
</dbReference>
<dbReference type="PANTHER" id="PTHR43525">
    <property type="entry name" value="PROTEIN MALY"/>
    <property type="match status" value="1"/>
</dbReference>
<evidence type="ECO:0000256" key="5">
    <source>
        <dbReference type="ARBA" id="ARBA00037974"/>
    </source>
</evidence>
<dbReference type="Gene3D" id="3.40.640.10">
    <property type="entry name" value="Type I PLP-dependent aspartate aminotransferase-like (Major domain)"/>
    <property type="match status" value="1"/>
</dbReference>
<organism evidence="7">
    <name type="scientific">hydrothermal vent metagenome</name>
    <dbReference type="NCBI Taxonomy" id="652676"/>
    <lineage>
        <taxon>unclassified sequences</taxon>
        <taxon>metagenomes</taxon>
        <taxon>ecological metagenomes</taxon>
    </lineage>
</organism>
<sequence>MKKYNFDEIIDRTGTNCLKWDLRSRFFKTDDVLPLWVADTDFRSPDFIVDAIRERAGHELFGYSFRPDSYYEAIISWMKRQHGWDIEKDWISFSPGVVSALAFAIETFSKPGDGVVVQPPVYFPFFDCVKGTKRKMVENPLKLRDGRYYFDIDDLKAKIDGDTKILLLCSPQNPGGMVWSEEELTELGNVCLENNILVVSDEIHSDLVYKGYKHTPVATISGELAKNCVICMAPSKTFNIAGLSSSIVIIPDKVKFARYERALNVGHIGMGNIFGTVAMEAAYSHGDGWLRQLLEYIQGNYQFLEGFFEQNLPKVKVMKPEATYLVWLDFNAYGMSDKELFKFMAEKAKVGLNNGGRFGTGGEGYVRINIGCPGSILEEALERIKAAFQSI</sequence>
<dbReference type="EC" id="4.4.1.13" evidence="2"/>
<dbReference type="AlphaFoldDB" id="A0A3B0U7U1"/>
<gene>
    <name evidence="7" type="ORF">MNBD_BACTEROID01-1831</name>
</gene>
<dbReference type="EMBL" id="UOEP01000173">
    <property type="protein sequence ID" value="VAW22512.1"/>
    <property type="molecule type" value="Genomic_DNA"/>
</dbReference>
<feature type="domain" description="Aminotransferase class I/classII large" evidence="6">
    <location>
        <begin position="39"/>
        <end position="384"/>
    </location>
</feature>
<dbReference type="SUPFAM" id="SSF53383">
    <property type="entry name" value="PLP-dependent transferases"/>
    <property type="match status" value="1"/>
</dbReference>
<evidence type="ECO:0000313" key="7">
    <source>
        <dbReference type="EMBL" id="VAW22512.1"/>
    </source>
</evidence>
<dbReference type="InterPro" id="IPR015422">
    <property type="entry name" value="PyrdxlP-dep_Trfase_small"/>
</dbReference>
<evidence type="ECO:0000256" key="3">
    <source>
        <dbReference type="ARBA" id="ARBA00022898"/>
    </source>
</evidence>
<dbReference type="GO" id="GO:0047804">
    <property type="term" value="F:cysteine-S-conjugate beta-lyase activity"/>
    <property type="evidence" value="ECO:0007669"/>
    <property type="project" value="UniProtKB-EC"/>
</dbReference>